<gene>
    <name evidence="1" type="ORF">C436_15860</name>
    <name evidence="2" type="ORF">KDQ40_16150</name>
</gene>
<dbReference type="GeneID" id="64824520"/>
<keyword evidence="3" id="KW-1185">Reference proteome</keyword>
<dbReference type="RefSeq" id="WP_004965114.1">
    <property type="nucleotide sequence ID" value="NZ_AOLR01000026.1"/>
</dbReference>
<keyword evidence="2" id="KW-0614">Plasmid</keyword>
<dbReference type="EMBL" id="CP073367">
    <property type="protein sequence ID" value="QUJ73846.1"/>
    <property type="molecule type" value="Genomic_DNA"/>
</dbReference>
<sequence>MSTDKTVEAGESTVRYGAYDGRLRMEQAEALAAEYADPRDIHSWIDGKHFVLTVGERKLVIDLLRGKYDVVIGDKIMGKFTEWNDAAKKFESLLSERSDAIPLE</sequence>
<protein>
    <submittedName>
        <fullName evidence="1">Uncharacterized protein</fullName>
    </submittedName>
</protein>
<evidence type="ECO:0000313" key="2">
    <source>
        <dbReference type="EMBL" id="QUJ73846.1"/>
    </source>
</evidence>
<dbReference type="Proteomes" id="UP000682967">
    <property type="component" value="Plasmid pHsi117"/>
</dbReference>
<reference evidence="2" key="2">
    <citation type="submission" date="2021-04" db="EMBL/GenBank/DDBJ databases">
        <title>Complete Genome sequence and Methylome Analysis of the Haloarchaeon Haloarcula sinaiiensis.</title>
        <authorList>
            <person name="Fomenkov A."/>
            <person name="DasSarma P."/>
            <person name="DasSarma S."/>
            <person name="Roberts R.J."/>
        </authorList>
    </citation>
    <scope>NUCLEOTIDE SEQUENCE</scope>
    <source>
        <strain evidence="2">ATCC 33800</strain>
        <plasmid evidence="2">pHsi117</plasmid>
    </source>
</reference>
<dbReference type="AlphaFoldDB" id="M0JRE4"/>
<dbReference type="PATRIC" id="fig|662476.7.peg.3174"/>
<dbReference type="EMBL" id="AOLR01000026">
    <property type="protein sequence ID" value="EMA11717.1"/>
    <property type="molecule type" value="Genomic_DNA"/>
</dbReference>
<accession>M0JRE4</accession>
<dbReference type="Proteomes" id="UP000011659">
    <property type="component" value="Unassembled WGS sequence"/>
</dbReference>
<name>M0JRE4_9EURY</name>
<evidence type="ECO:0000313" key="3">
    <source>
        <dbReference type="Proteomes" id="UP000011659"/>
    </source>
</evidence>
<reference evidence="1 3" key="1">
    <citation type="journal article" date="2014" name="PLoS Genet.">
        <title>Phylogenetically driven sequencing of extremely halophilic archaea reveals strategies for static and dynamic osmo-response.</title>
        <authorList>
            <person name="Becker E.A."/>
            <person name="Seitzer P.M."/>
            <person name="Tritt A."/>
            <person name="Larsen D."/>
            <person name="Krusor M."/>
            <person name="Yao A.I."/>
            <person name="Wu D."/>
            <person name="Madern D."/>
            <person name="Eisen J.A."/>
            <person name="Darling A.E."/>
            <person name="Facciotti M.T."/>
        </authorList>
    </citation>
    <scope>NUCLEOTIDE SEQUENCE [LARGE SCALE GENOMIC DNA]</scope>
    <source>
        <strain evidence="1 3">ATCC 33800</strain>
    </source>
</reference>
<geneLocation type="plasmid" evidence="2 4">
    <name>pHsi117</name>
</geneLocation>
<organism evidence="1 3">
    <name type="scientific">Haloarcula marismortui ATCC 33800</name>
    <dbReference type="NCBI Taxonomy" id="662476"/>
    <lineage>
        <taxon>Archaea</taxon>
        <taxon>Methanobacteriati</taxon>
        <taxon>Methanobacteriota</taxon>
        <taxon>Stenosarchaea group</taxon>
        <taxon>Halobacteria</taxon>
        <taxon>Halobacteriales</taxon>
        <taxon>Haloarculaceae</taxon>
        <taxon>Haloarcula</taxon>
    </lineage>
</organism>
<proteinExistence type="predicted"/>
<evidence type="ECO:0000313" key="1">
    <source>
        <dbReference type="EMBL" id="EMA11717.1"/>
    </source>
</evidence>
<evidence type="ECO:0000313" key="4">
    <source>
        <dbReference type="Proteomes" id="UP000682967"/>
    </source>
</evidence>
<dbReference type="KEGG" id="hsin:KDQ40_16150"/>